<reference evidence="7" key="4">
    <citation type="journal article" date="2022" name="Microb. Genom.">
        <title>A global pangenome for the wheat fungal pathogen Pyrenophora tritici-repentis and prediction of effector protein structural homology.</title>
        <authorList>
            <person name="Moolhuijzen P.M."/>
            <person name="See P.T."/>
            <person name="Shi G."/>
            <person name="Powell H.R."/>
            <person name="Cockram J."/>
            <person name="Jorgensen L.N."/>
            <person name="Benslimane H."/>
            <person name="Strelkov S.E."/>
            <person name="Turner J."/>
            <person name="Liu Z."/>
            <person name="Moffat C.S."/>
        </authorList>
    </citation>
    <scope>NUCLEOTIDE SEQUENCE [LARGE SCALE GENOMIC DNA]</scope>
</reference>
<dbReference type="EMBL" id="NQIK02000008">
    <property type="protein sequence ID" value="KAF7567697.1"/>
    <property type="molecule type" value="Genomic_DNA"/>
</dbReference>
<evidence type="ECO:0000313" key="5">
    <source>
        <dbReference type="EMBL" id="KAI1507046.1"/>
    </source>
</evidence>
<feature type="domain" description="HTH CENPB-type" evidence="3">
    <location>
        <begin position="53"/>
        <end position="127"/>
    </location>
</feature>
<dbReference type="SMART" id="SM00674">
    <property type="entry name" value="CENPB"/>
    <property type="match status" value="1"/>
</dbReference>
<dbReference type="GO" id="GO:0005634">
    <property type="term" value="C:nucleus"/>
    <property type="evidence" value="ECO:0007669"/>
    <property type="project" value="TreeGrafter"/>
</dbReference>
<comment type="caution">
    <text evidence="4">The sequence shown here is derived from an EMBL/GenBank/DDBJ whole genome shotgun (WGS) entry which is preliminary data.</text>
</comment>
<dbReference type="Pfam" id="PF03221">
    <property type="entry name" value="HTH_Tnp_Tc5"/>
    <property type="match status" value="1"/>
</dbReference>
<dbReference type="PROSITE" id="PS51253">
    <property type="entry name" value="HTH_CENPB"/>
    <property type="match status" value="1"/>
</dbReference>
<gene>
    <name evidence="5" type="ORF">Ptr86124_014021</name>
    <name evidence="4" type="ORF">PtrM4_142880</name>
</gene>
<dbReference type="Pfam" id="PF03184">
    <property type="entry name" value="DDE_1"/>
    <property type="match status" value="1"/>
</dbReference>
<organism evidence="4 6">
    <name type="scientific">Pyrenophora tritici-repentis</name>
    <dbReference type="NCBI Taxonomy" id="45151"/>
    <lineage>
        <taxon>Eukaryota</taxon>
        <taxon>Fungi</taxon>
        <taxon>Dikarya</taxon>
        <taxon>Ascomycota</taxon>
        <taxon>Pezizomycotina</taxon>
        <taxon>Dothideomycetes</taxon>
        <taxon>Pleosporomycetidae</taxon>
        <taxon>Pleosporales</taxon>
        <taxon>Pleosporineae</taxon>
        <taxon>Pleosporaceae</taxon>
        <taxon>Pyrenophora</taxon>
    </lineage>
</organism>
<dbReference type="Proteomes" id="UP000245464">
    <property type="component" value="Chromosome 8"/>
</dbReference>
<evidence type="ECO:0000256" key="1">
    <source>
        <dbReference type="ARBA" id="ARBA00023125"/>
    </source>
</evidence>
<keyword evidence="1" id="KW-0238">DNA-binding</keyword>
<dbReference type="AlphaFoldDB" id="A0A834VMY1"/>
<dbReference type="PANTHER" id="PTHR19303">
    <property type="entry name" value="TRANSPOSON"/>
    <property type="match status" value="1"/>
</dbReference>
<sequence length="534" mass="61070">MAQSQILVNDRISEILKSIEDIPKPNFKQLAREHGVPYQRLLARSKGRPTRSERPSSTYKLTEAQDRALYDYIARLDELGVCVRLPMIVSCVNYLLQQAHDGPGPPPTASSRWAKQWLKRQPELHTHGIPPSDIWNFDETGFRIGIGKDQWVITFEPRRRVYLPTPDDRTSLTVTECVNAAGHAIPPMIIIEGDALLERYFTDLPDNYLIAHSDSGYTDDQLSVEWVKNFVQQSQKHIQGVYRLLLFDGFDSHCTQEFLEVLEDHKVIAYRLPPHTSHFLQPLDVGCFQPYKHWHAQAVDYATRTGSTAFNKVEFLAAIESIRAYTFKSRTIQKGWQDSGLYPLDIKRVKNNIQRDFADWDTDCQDTGSSSNDSSSNATIDGTPPPPELNTPLTIRTLKRNIDYCLENEELSENVKRTLFGAYNMSVAGDQAIGELRTMTSIAQSRRSRQQRTRTILKSSMGVIYSHSARKMVQNKLAAELGQLKFEYSKMKGMPIMKKKRHFQAYQPVHEQLQRVWASMRAAGLQAYGNQYNN</sequence>
<evidence type="ECO:0000313" key="4">
    <source>
        <dbReference type="EMBL" id="KAF7567697.1"/>
    </source>
</evidence>
<dbReference type="Proteomes" id="UP000249757">
    <property type="component" value="Unassembled WGS sequence"/>
</dbReference>
<name>A0A834VMY1_9PLEO</name>
<dbReference type="PANTHER" id="PTHR19303:SF74">
    <property type="entry name" value="POGO TRANSPOSABLE ELEMENT WITH KRAB DOMAIN"/>
    <property type="match status" value="1"/>
</dbReference>
<feature type="region of interest" description="Disordered" evidence="2">
    <location>
        <begin position="361"/>
        <end position="391"/>
    </location>
</feature>
<evidence type="ECO:0000256" key="2">
    <source>
        <dbReference type="SAM" id="MobiDB-lite"/>
    </source>
</evidence>
<dbReference type="InterPro" id="IPR006600">
    <property type="entry name" value="HTH_CenpB_DNA-bd_dom"/>
</dbReference>
<dbReference type="InterPro" id="IPR004875">
    <property type="entry name" value="DDE_SF_endonuclease_dom"/>
</dbReference>
<proteinExistence type="predicted"/>
<evidence type="ECO:0000313" key="7">
    <source>
        <dbReference type="Proteomes" id="UP000249757"/>
    </source>
</evidence>
<reference evidence="5" key="3">
    <citation type="journal article" date="2022" name="bioRxiv">
        <title>A global pangenome for the wheat fungal pathogen Pyrenophora tritici-repentis and prediction of effector protein structural homology.</title>
        <authorList>
            <person name="Moolhuijzen P."/>
            <person name="See P.T."/>
            <person name="Shi G."/>
            <person name="Powell H.R."/>
            <person name="Cockram J."/>
            <person name="Jorgensen L.N."/>
            <person name="Benslimane H."/>
            <person name="Strelkov S.E."/>
            <person name="Turner J."/>
            <person name="Liu Z."/>
            <person name="Moffat C.S."/>
        </authorList>
    </citation>
    <scope>NUCLEOTIDE SEQUENCE</scope>
    <source>
        <strain evidence="5">86-124</strain>
    </source>
</reference>
<dbReference type="EMBL" id="NRDI02000067">
    <property type="protein sequence ID" value="KAI1507046.1"/>
    <property type="molecule type" value="Genomic_DNA"/>
</dbReference>
<protein>
    <submittedName>
        <fullName evidence="5">Transposase</fullName>
    </submittedName>
</protein>
<keyword evidence="7" id="KW-1185">Reference proteome</keyword>
<dbReference type="GO" id="GO:0003677">
    <property type="term" value="F:DNA binding"/>
    <property type="evidence" value="ECO:0007669"/>
    <property type="project" value="UniProtKB-KW"/>
</dbReference>
<evidence type="ECO:0000313" key="6">
    <source>
        <dbReference type="Proteomes" id="UP000245464"/>
    </source>
</evidence>
<dbReference type="InterPro" id="IPR050863">
    <property type="entry name" value="CenT-Element_Derived"/>
</dbReference>
<evidence type="ECO:0000259" key="3">
    <source>
        <dbReference type="PROSITE" id="PS51253"/>
    </source>
</evidence>
<reference evidence="4" key="1">
    <citation type="journal article" date="2018" name="BMC Genomics">
        <title>Comparative genomics of the wheat fungal pathogen Pyrenophora tritici-repentis reveals chromosomal variations and genome plasticity.</title>
        <authorList>
            <person name="Moolhuijzen P."/>
            <person name="See P.T."/>
            <person name="Hane J.K."/>
            <person name="Shi G."/>
            <person name="Liu Z."/>
            <person name="Oliver R.P."/>
            <person name="Moffat C.S."/>
        </authorList>
    </citation>
    <scope>NUCLEOTIDE SEQUENCE [LARGE SCALE GENOMIC DNA]</scope>
    <source>
        <strain evidence="4">M4</strain>
    </source>
</reference>
<reference evidence="5" key="2">
    <citation type="submission" date="2021-05" db="EMBL/GenBank/DDBJ databases">
        <authorList>
            <person name="Moolhuijzen P.M."/>
            <person name="Moffat C.S."/>
        </authorList>
    </citation>
    <scope>NUCLEOTIDE SEQUENCE</scope>
    <source>
        <strain evidence="5">86-124</strain>
    </source>
</reference>
<accession>A0A834VMY1</accession>